<organism evidence="2 3">
    <name type="scientific">Mesorhizobium prunaredense</name>
    <dbReference type="NCBI Taxonomy" id="1631249"/>
    <lineage>
        <taxon>Bacteria</taxon>
        <taxon>Pseudomonadati</taxon>
        <taxon>Pseudomonadota</taxon>
        <taxon>Alphaproteobacteria</taxon>
        <taxon>Hyphomicrobiales</taxon>
        <taxon>Phyllobacteriaceae</taxon>
        <taxon>Mesorhizobium</taxon>
    </lineage>
</organism>
<reference evidence="3" key="1">
    <citation type="submission" date="2017-01" db="EMBL/GenBank/DDBJ databases">
        <authorList>
            <person name="Brunel B."/>
        </authorList>
    </citation>
    <scope>NUCLEOTIDE SEQUENCE [LARGE SCALE GENOMIC DNA]</scope>
</reference>
<evidence type="ECO:0000313" key="2">
    <source>
        <dbReference type="EMBL" id="SIT52633.1"/>
    </source>
</evidence>
<protein>
    <submittedName>
        <fullName evidence="2">Uncharacterized protein</fullName>
    </submittedName>
</protein>
<feature type="compositionally biased region" description="Polar residues" evidence="1">
    <location>
        <begin position="1"/>
        <end position="12"/>
    </location>
</feature>
<proteinExistence type="predicted"/>
<sequence>MAQISAVRNPQHSCRDPASGNPLASEGPITFNKIAGTISERLSFGLSYWNPGHDRV</sequence>
<dbReference type="STRING" id="1631249.BQ8794_10003"/>
<keyword evidence="3" id="KW-1185">Reference proteome</keyword>
<dbReference type="EMBL" id="FTPD01000001">
    <property type="protein sequence ID" value="SIT52633.1"/>
    <property type="molecule type" value="Genomic_DNA"/>
</dbReference>
<gene>
    <name evidence="2" type="ORF">BQ8794_10003</name>
</gene>
<evidence type="ECO:0000256" key="1">
    <source>
        <dbReference type="SAM" id="MobiDB-lite"/>
    </source>
</evidence>
<feature type="region of interest" description="Disordered" evidence="1">
    <location>
        <begin position="1"/>
        <end position="26"/>
    </location>
</feature>
<name>A0A1R3UYB8_9HYPH</name>
<evidence type="ECO:0000313" key="3">
    <source>
        <dbReference type="Proteomes" id="UP000188388"/>
    </source>
</evidence>
<accession>A0A1R3UYB8</accession>
<dbReference type="Proteomes" id="UP000188388">
    <property type="component" value="Unassembled WGS sequence"/>
</dbReference>
<dbReference type="AlphaFoldDB" id="A0A1R3UYB8"/>